<name>A0A0C3LG69_9AGAM</name>
<reference evidence="3" key="2">
    <citation type="submission" date="2015-01" db="EMBL/GenBank/DDBJ databases">
        <title>Evolutionary Origins and Diversification of the Mycorrhizal Mutualists.</title>
        <authorList>
            <consortium name="DOE Joint Genome Institute"/>
            <consortium name="Mycorrhizal Genomics Consortium"/>
            <person name="Kohler A."/>
            <person name="Kuo A."/>
            <person name="Nagy L.G."/>
            <person name="Floudas D."/>
            <person name="Copeland A."/>
            <person name="Barry K.W."/>
            <person name="Cichocki N."/>
            <person name="Veneault-Fourrey C."/>
            <person name="LaButti K."/>
            <person name="Lindquist E.A."/>
            <person name="Lipzen A."/>
            <person name="Lundell T."/>
            <person name="Morin E."/>
            <person name="Murat C."/>
            <person name="Riley R."/>
            <person name="Ohm R."/>
            <person name="Sun H."/>
            <person name="Tunlid A."/>
            <person name="Henrissat B."/>
            <person name="Grigoriev I.V."/>
            <person name="Hibbett D.S."/>
            <person name="Martin F."/>
        </authorList>
    </citation>
    <scope>NUCLEOTIDE SEQUENCE [LARGE SCALE GENOMIC DNA]</scope>
    <source>
        <strain evidence="3">MUT 4182</strain>
    </source>
</reference>
<feature type="compositionally biased region" description="Pro residues" evidence="1">
    <location>
        <begin position="1"/>
        <end position="38"/>
    </location>
</feature>
<evidence type="ECO:0000313" key="2">
    <source>
        <dbReference type="EMBL" id="KIO32968.1"/>
    </source>
</evidence>
<dbReference type="HOGENOM" id="CLU_1662087_0_0_1"/>
<evidence type="ECO:0000256" key="1">
    <source>
        <dbReference type="SAM" id="MobiDB-lite"/>
    </source>
</evidence>
<organism evidence="2 3">
    <name type="scientific">Tulasnella calospora MUT 4182</name>
    <dbReference type="NCBI Taxonomy" id="1051891"/>
    <lineage>
        <taxon>Eukaryota</taxon>
        <taxon>Fungi</taxon>
        <taxon>Dikarya</taxon>
        <taxon>Basidiomycota</taxon>
        <taxon>Agaricomycotina</taxon>
        <taxon>Agaricomycetes</taxon>
        <taxon>Cantharellales</taxon>
        <taxon>Tulasnellaceae</taxon>
        <taxon>Tulasnella</taxon>
    </lineage>
</organism>
<dbReference type="EMBL" id="KN822951">
    <property type="protein sequence ID" value="KIO32968.1"/>
    <property type="molecule type" value="Genomic_DNA"/>
</dbReference>
<proteinExistence type="predicted"/>
<dbReference type="Proteomes" id="UP000054248">
    <property type="component" value="Unassembled WGS sequence"/>
</dbReference>
<accession>A0A0C3LG69</accession>
<keyword evidence="3" id="KW-1185">Reference proteome</keyword>
<evidence type="ECO:0000313" key="3">
    <source>
        <dbReference type="Proteomes" id="UP000054248"/>
    </source>
</evidence>
<dbReference type="AlphaFoldDB" id="A0A0C3LG69"/>
<gene>
    <name evidence="2" type="ORF">M407DRAFT_18124</name>
</gene>
<feature type="region of interest" description="Disordered" evidence="1">
    <location>
        <begin position="1"/>
        <end position="131"/>
    </location>
</feature>
<sequence>MAAPQQPPRPPPRPPSPYPPSPYPPSLPQQPPSYPPSLPQKDSFTTPFEPEMVYDTPAAGPNTMEGHRHKVDGLGQAVNEPRTDAHNKATLPWPPSSNADTREEPRGFLASLSNVDPDEGNRASDILPPPVSYQGYRGAGARRYHSGYFRAGKEYSDGG</sequence>
<protein>
    <submittedName>
        <fullName evidence="2">Uncharacterized protein</fullName>
    </submittedName>
</protein>
<reference evidence="2 3" key="1">
    <citation type="submission" date="2014-04" db="EMBL/GenBank/DDBJ databases">
        <authorList>
            <consortium name="DOE Joint Genome Institute"/>
            <person name="Kuo A."/>
            <person name="Girlanda M."/>
            <person name="Perotto S."/>
            <person name="Kohler A."/>
            <person name="Nagy L.G."/>
            <person name="Floudas D."/>
            <person name="Copeland A."/>
            <person name="Barry K.W."/>
            <person name="Cichocki N."/>
            <person name="Veneault-Fourrey C."/>
            <person name="LaButti K."/>
            <person name="Lindquist E.A."/>
            <person name="Lipzen A."/>
            <person name="Lundell T."/>
            <person name="Morin E."/>
            <person name="Murat C."/>
            <person name="Sun H."/>
            <person name="Tunlid A."/>
            <person name="Henrissat B."/>
            <person name="Grigoriev I.V."/>
            <person name="Hibbett D.S."/>
            <person name="Martin F."/>
            <person name="Nordberg H.P."/>
            <person name="Cantor M.N."/>
            <person name="Hua S.X."/>
        </authorList>
    </citation>
    <scope>NUCLEOTIDE SEQUENCE [LARGE SCALE GENOMIC DNA]</scope>
    <source>
        <strain evidence="2 3">MUT 4182</strain>
    </source>
</reference>